<reference evidence="1 2" key="1">
    <citation type="submission" date="2018-09" db="EMBL/GenBank/DDBJ databases">
        <authorList>
            <person name="Zhu H."/>
        </authorList>
    </citation>
    <scope>NUCLEOTIDE SEQUENCE [LARGE SCALE GENOMIC DNA]</scope>
    <source>
        <strain evidence="1 2">K2S05-167</strain>
    </source>
</reference>
<keyword evidence="2" id="KW-1185">Reference proteome</keyword>
<dbReference type="Proteomes" id="UP000286287">
    <property type="component" value="Unassembled WGS sequence"/>
</dbReference>
<dbReference type="AlphaFoldDB" id="A0A418V8A1"/>
<gene>
    <name evidence="1" type="ORF">D3875_12900</name>
</gene>
<name>A0A418V8A1_9DEIO</name>
<protein>
    <submittedName>
        <fullName evidence="1">Uncharacterized protein</fullName>
    </submittedName>
</protein>
<organism evidence="1 2">
    <name type="scientific">Deinococcus cavernae</name>
    <dbReference type="NCBI Taxonomy" id="2320857"/>
    <lineage>
        <taxon>Bacteria</taxon>
        <taxon>Thermotogati</taxon>
        <taxon>Deinococcota</taxon>
        <taxon>Deinococci</taxon>
        <taxon>Deinococcales</taxon>
        <taxon>Deinococcaceae</taxon>
        <taxon>Deinococcus</taxon>
    </lineage>
</organism>
<evidence type="ECO:0000313" key="1">
    <source>
        <dbReference type="EMBL" id="RJF72311.1"/>
    </source>
</evidence>
<evidence type="ECO:0000313" key="2">
    <source>
        <dbReference type="Proteomes" id="UP000286287"/>
    </source>
</evidence>
<proteinExistence type="predicted"/>
<comment type="caution">
    <text evidence="1">The sequence shown here is derived from an EMBL/GenBank/DDBJ whole genome shotgun (WGS) entry which is preliminary data.</text>
</comment>
<dbReference type="EMBL" id="QYUJ01000014">
    <property type="protein sequence ID" value="RJF72311.1"/>
    <property type="molecule type" value="Genomic_DNA"/>
</dbReference>
<accession>A0A418V8A1</accession>
<sequence length="169" mass="18840">MPLHSHFSLQGLLIVTQRIKCGSALRAFTSPVQKNVAEPGMSFCYGNTAQQNAEQVLIRFLSGLKGFQGKSAEPNVSCLHLGGYFSFWLWVSLGFAQGQNCTSKAQKFSSLRGFQLLCPVKNVRESGVGTEVHIPLVVQSVPKVTRWSFIFHHFRDKFRKVFICSVTAE</sequence>